<dbReference type="Proteomes" id="UP000464314">
    <property type="component" value="Chromosome"/>
</dbReference>
<accession>A0A6P1TT80</accession>
<reference evidence="2 3" key="1">
    <citation type="submission" date="2020-01" db="EMBL/GenBank/DDBJ databases">
        <title>Genome analysis of Anaerocolumna sp. CBA3638.</title>
        <authorList>
            <person name="Kim J."/>
            <person name="Roh S.W."/>
        </authorList>
    </citation>
    <scope>NUCLEOTIDE SEQUENCE [LARGE SCALE GENOMIC DNA]</scope>
    <source>
        <strain evidence="2 3">CBA3638</strain>
    </source>
</reference>
<dbReference type="CDD" id="cd00085">
    <property type="entry name" value="HNHc"/>
    <property type="match status" value="1"/>
</dbReference>
<dbReference type="GO" id="GO:0003676">
    <property type="term" value="F:nucleic acid binding"/>
    <property type="evidence" value="ECO:0007669"/>
    <property type="project" value="InterPro"/>
</dbReference>
<evidence type="ECO:0000313" key="2">
    <source>
        <dbReference type="EMBL" id="QHQ62926.1"/>
    </source>
</evidence>
<keyword evidence="3" id="KW-1185">Reference proteome</keyword>
<sequence length="214" mass="24252">MNNWQASFKDWMKKNLNISDSSIGHYSSAVKNILSWANMDITDIISTDGLKLFMDTALNNPTFQERNSIGNNMYGVALHNFEKFIKGTILSTLYIYPETLLSNSLYEGERKTIVINAYERNPIARKKCIQIHGDKCAVCGFSFADTYGQDYIGIIHVHHLKPLSEISEEYVVDPIKDLIPVCPNCHLILHSKPNGVYSIDEVKALLIKQNKPIN</sequence>
<dbReference type="RefSeq" id="WP_161839748.1">
    <property type="nucleotide sequence ID" value="NZ_CP048000.1"/>
</dbReference>
<dbReference type="GO" id="GO:0004519">
    <property type="term" value="F:endonuclease activity"/>
    <property type="evidence" value="ECO:0007669"/>
    <property type="project" value="InterPro"/>
</dbReference>
<organism evidence="2 3">
    <name type="scientific">Anaerocolumna sedimenticola</name>
    <dbReference type="NCBI Taxonomy" id="2696063"/>
    <lineage>
        <taxon>Bacteria</taxon>
        <taxon>Bacillati</taxon>
        <taxon>Bacillota</taxon>
        <taxon>Clostridia</taxon>
        <taxon>Lachnospirales</taxon>
        <taxon>Lachnospiraceae</taxon>
        <taxon>Anaerocolumna</taxon>
    </lineage>
</organism>
<dbReference type="Pfam" id="PF01844">
    <property type="entry name" value="HNH"/>
    <property type="match status" value="1"/>
</dbReference>
<dbReference type="KEGG" id="anr:Ana3638_20855"/>
<dbReference type="InterPro" id="IPR003615">
    <property type="entry name" value="HNH_nuc"/>
</dbReference>
<dbReference type="EMBL" id="CP048000">
    <property type="protein sequence ID" value="QHQ62926.1"/>
    <property type="molecule type" value="Genomic_DNA"/>
</dbReference>
<gene>
    <name evidence="2" type="ORF">Ana3638_20855</name>
</gene>
<name>A0A6P1TT80_9FIRM</name>
<evidence type="ECO:0000259" key="1">
    <source>
        <dbReference type="Pfam" id="PF01844"/>
    </source>
</evidence>
<dbReference type="GO" id="GO:0008270">
    <property type="term" value="F:zinc ion binding"/>
    <property type="evidence" value="ECO:0007669"/>
    <property type="project" value="InterPro"/>
</dbReference>
<dbReference type="AlphaFoldDB" id="A0A6P1TT80"/>
<protein>
    <recommendedName>
        <fullName evidence="1">HNH domain-containing protein</fullName>
    </recommendedName>
</protein>
<evidence type="ECO:0000313" key="3">
    <source>
        <dbReference type="Proteomes" id="UP000464314"/>
    </source>
</evidence>
<dbReference type="InterPro" id="IPR002711">
    <property type="entry name" value="HNH"/>
</dbReference>
<feature type="domain" description="HNH" evidence="1">
    <location>
        <begin position="136"/>
        <end position="191"/>
    </location>
</feature>
<dbReference type="Gene3D" id="1.10.30.50">
    <property type="match status" value="1"/>
</dbReference>
<proteinExistence type="predicted"/>